<keyword evidence="7" id="KW-1015">Disulfide bond</keyword>
<evidence type="ECO:0000256" key="12">
    <source>
        <dbReference type="ARBA" id="ARBA00037161"/>
    </source>
</evidence>
<evidence type="ECO:0000256" key="14">
    <source>
        <dbReference type="SAM" id="Phobius"/>
    </source>
</evidence>
<evidence type="ECO:0000313" key="16">
    <source>
        <dbReference type="EMBL" id="CAI5781183.1"/>
    </source>
</evidence>
<feature type="transmembrane region" description="Helical" evidence="14">
    <location>
        <begin position="150"/>
        <end position="171"/>
    </location>
</feature>
<feature type="domain" description="G-protein coupled receptors family 1 profile" evidence="15">
    <location>
        <begin position="48"/>
        <end position="301"/>
    </location>
</feature>
<keyword evidence="8 16" id="KW-0675">Receptor</keyword>
<feature type="transmembrane region" description="Helical" evidence="14">
    <location>
        <begin position="32"/>
        <end position="56"/>
    </location>
</feature>
<proteinExistence type="inferred from homology"/>
<dbReference type="GO" id="GO:0006954">
    <property type="term" value="P:inflammatory response"/>
    <property type="evidence" value="ECO:0007669"/>
    <property type="project" value="TreeGrafter"/>
</dbReference>
<evidence type="ECO:0000256" key="13">
    <source>
        <dbReference type="ARBA" id="ARBA00039587"/>
    </source>
</evidence>
<dbReference type="GO" id="GO:0007204">
    <property type="term" value="P:positive regulation of cytosolic calcium ion concentration"/>
    <property type="evidence" value="ECO:0007669"/>
    <property type="project" value="TreeGrafter"/>
</dbReference>
<keyword evidence="4 14" id="KW-1133">Transmembrane helix</keyword>
<dbReference type="Proteomes" id="UP001178461">
    <property type="component" value="Chromosome 8"/>
</dbReference>
<dbReference type="PRINTS" id="PR00526">
    <property type="entry name" value="FMETLEUPHER"/>
</dbReference>
<evidence type="ECO:0000256" key="8">
    <source>
        <dbReference type="ARBA" id="ARBA00023170"/>
    </source>
</evidence>
<feature type="transmembrane region" description="Helical" evidence="14">
    <location>
        <begin position="281"/>
        <end position="304"/>
    </location>
</feature>
<evidence type="ECO:0000256" key="1">
    <source>
        <dbReference type="ARBA" id="ARBA00004651"/>
    </source>
</evidence>
<dbReference type="PROSITE" id="PS50262">
    <property type="entry name" value="G_PROTEIN_RECEP_F1_2"/>
    <property type="match status" value="1"/>
</dbReference>
<dbReference type="GO" id="GO:0007200">
    <property type="term" value="P:phospholipase C-activating G protein-coupled receptor signaling pathway"/>
    <property type="evidence" value="ECO:0007669"/>
    <property type="project" value="TreeGrafter"/>
</dbReference>
<evidence type="ECO:0000256" key="10">
    <source>
        <dbReference type="ARBA" id="ARBA00023224"/>
    </source>
</evidence>
<name>A0AA35KPH7_9SAUR</name>
<feature type="transmembrane region" description="Helical" evidence="14">
    <location>
        <begin position="203"/>
        <end position="227"/>
    </location>
</feature>
<feature type="transmembrane region" description="Helical" evidence="14">
    <location>
        <begin position="247"/>
        <end position="269"/>
    </location>
</feature>
<feature type="transmembrane region" description="Helical" evidence="14">
    <location>
        <begin position="68"/>
        <end position="88"/>
    </location>
</feature>
<evidence type="ECO:0000256" key="11">
    <source>
        <dbReference type="ARBA" id="ARBA00025736"/>
    </source>
</evidence>
<reference evidence="16" key="1">
    <citation type="submission" date="2022-12" db="EMBL/GenBank/DDBJ databases">
        <authorList>
            <person name="Alioto T."/>
            <person name="Alioto T."/>
            <person name="Gomez Garrido J."/>
        </authorList>
    </citation>
    <scope>NUCLEOTIDE SEQUENCE</scope>
</reference>
<keyword evidence="6 14" id="KW-0472">Membrane</keyword>
<dbReference type="InterPro" id="IPR000826">
    <property type="entry name" value="Formyl_rcpt-rel"/>
</dbReference>
<dbReference type="Gene3D" id="1.20.1070.10">
    <property type="entry name" value="Rhodopsin 7-helix transmembrane proteins"/>
    <property type="match status" value="1"/>
</dbReference>
<keyword evidence="2" id="KW-1003">Cell membrane</keyword>
<evidence type="ECO:0000256" key="7">
    <source>
        <dbReference type="ARBA" id="ARBA00023157"/>
    </source>
</evidence>
<evidence type="ECO:0000256" key="9">
    <source>
        <dbReference type="ARBA" id="ARBA00023180"/>
    </source>
</evidence>
<accession>A0AA35KPH7</accession>
<keyword evidence="10" id="KW-0807">Transducer</keyword>
<dbReference type="Pfam" id="PF00001">
    <property type="entry name" value="7tm_1"/>
    <property type="match status" value="1"/>
</dbReference>
<dbReference type="SUPFAM" id="SSF81321">
    <property type="entry name" value="Family A G protein-coupled receptor-like"/>
    <property type="match status" value="1"/>
</dbReference>
<evidence type="ECO:0000256" key="3">
    <source>
        <dbReference type="ARBA" id="ARBA00022692"/>
    </source>
</evidence>
<evidence type="ECO:0000256" key="4">
    <source>
        <dbReference type="ARBA" id="ARBA00022989"/>
    </source>
</evidence>
<dbReference type="InterPro" id="IPR000276">
    <property type="entry name" value="GPCR_Rhodpsn"/>
</dbReference>
<gene>
    <name evidence="16" type="ORF">PODLI_1B034307</name>
</gene>
<keyword evidence="5" id="KW-0297">G-protein coupled receptor</keyword>
<dbReference type="EMBL" id="OX395133">
    <property type="protein sequence ID" value="CAI5781183.1"/>
    <property type="molecule type" value="Genomic_DNA"/>
</dbReference>
<dbReference type="AlphaFoldDB" id="A0AA35KPH7"/>
<feature type="transmembrane region" description="Helical" evidence="14">
    <location>
        <begin position="108"/>
        <end position="130"/>
    </location>
</feature>
<evidence type="ECO:0000256" key="2">
    <source>
        <dbReference type="ARBA" id="ARBA00022475"/>
    </source>
</evidence>
<dbReference type="GO" id="GO:0004875">
    <property type="term" value="F:complement receptor activity"/>
    <property type="evidence" value="ECO:0007669"/>
    <property type="project" value="TreeGrafter"/>
</dbReference>
<comment type="subcellular location">
    <subcellularLocation>
        <location evidence="1">Cell membrane</location>
        <topology evidence="1">Multi-pass membrane protein</topology>
    </subcellularLocation>
</comment>
<organism evidence="16 17">
    <name type="scientific">Podarcis lilfordi</name>
    <name type="common">Lilford's wall lizard</name>
    <dbReference type="NCBI Taxonomy" id="74358"/>
    <lineage>
        <taxon>Eukaryota</taxon>
        <taxon>Metazoa</taxon>
        <taxon>Chordata</taxon>
        <taxon>Craniata</taxon>
        <taxon>Vertebrata</taxon>
        <taxon>Euteleostomi</taxon>
        <taxon>Lepidosauria</taxon>
        <taxon>Squamata</taxon>
        <taxon>Bifurcata</taxon>
        <taxon>Unidentata</taxon>
        <taxon>Episquamata</taxon>
        <taxon>Laterata</taxon>
        <taxon>Lacertibaenia</taxon>
        <taxon>Lacertidae</taxon>
        <taxon>Podarcis</taxon>
    </lineage>
</organism>
<dbReference type="PANTHER" id="PTHR24225">
    <property type="entry name" value="CHEMOTACTIC RECEPTOR"/>
    <property type="match status" value="1"/>
</dbReference>
<evidence type="ECO:0000259" key="15">
    <source>
        <dbReference type="PROSITE" id="PS50262"/>
    </source>
</evidence>
<comment type="function">
    <text evidence="12">Orphan receptor; could be a chemoattractant receptor.</text>
</comment>
<dbReference type="PANTHER" id="PTHR24225:SF5">
    <property type="entry name" value="G-PROTEIN COUPLED RECEPTOR 33-RELATED"/>
    <property type="match status" value="1"/>
</dbReference>
<keyword evidence="9" id="KW-0325">Glycoprotein</keyword>
<keyword evidence="17" id="KW-1185">Reference proteome</keyword>
<evidence type="ECO:0000256" key="6">
    <source>
        <dbReference type="ARBA" id="ARBA00023136"/>
    </source>
</evidence>
<keyword evidence="3 14" id="KW-0812">Transmembrane</keyword>
<dbReference type="GO" id="GO:0004930">
    <property type="term" value="F:G protein-coupled receptor activity"/>
    <property type="evidence" value="ECO:0007669"/>
    <property type="project" value="UniProtKB-KW"/>
</dbReference>
<dbReference type="PRINTS" id="PR00237">
    <property type="entry name" value="GPCRRHODOPSN"/>
</dbReference>
<sequence>MRQDLMEKGNMARPTEMNLSQVDPTDETPLRWGLASIILVSFLVGTAMNGHIFWLLCVKMKRTVNTIWFLHLTLSYLVSCSCLPFFVVQDVLNFRWVFGPFLCRAVNFCIAVGMLTPVFLLTIISLDRYLITCHPVWSRRNRTKPQARRVLAGVWTLSVVMSIPYLVSYVIQGDKKEVCEKNFAFFITEDKDKAEALHYKIDLAVFLVRLLLTFLFPFFIIVGCYHWMCQEIKKKKLARKAGKPFQVLLVSVACFFIFRLPFYLYYALLLFHKDQRKTVEVLRIIFSISLCLNICLTPILYLFVGEKFKQVFRTSTIVLLKKGFIMPIEDTNAGEESSHLNDGSSMQMMPVQWNNLASP</sequence>
<protein>
    <recommendedName>
        <fullName evidence="13">Probable G-protein coupled receptor 33</fullName>
    </recommendedName>
</protein>
<dbReference type="InterPro" id="IPR017452">
    <property type="entry name" value="GPCR_Rhodpsn_7TM"/>
</dbReference>
<evidence type="ECO:0000313" key="17">
    <source>
        <dbReference type="Proteomes" id="UP001178461"/>
    </source>
</evidence>
<comment type="similarity">
    <text evidence="11">Belongs to the chemokine-like receptor (CMKLR) family.</text>
</comment>
<dbReference type="GO" id="GO:0005886">
    <property type="term" value="C:plasma membrane"/>
    <property type="evidence" value="ECO:0007669"/>
    <property type="project" value="UniProtKB-SubCell"/>
</dbReference>
<evidence type="ECO:0000256" key="5">
    <source>
        <dbReference type="ARBA" id="ARBA00023040"/>
    </source>
</evidence>